<reference evidence="13" key="1">
    <citation type="submission" date="2020-07" db="EMBL/GenBank/DDBJ databases">
        <authorList>
            <person name="Nazaruddin N."/>
        </authorList>
    </citation>
    <scope>NUCLEOTIDE SEQUENCE</scope>
</reference>
<dbReference type="PANTHER" id="PTHR45782">
    <property type="entry name" value="MITOCHONDRIAL RIBOSOME-ASSOCIATED GTPASE 1"/>
    <property type="match status" value="1"/>
</dbReference>
<evidence type="ECO:0000313" key="14">
    <source>
        <dbReference type="Proteomes" id="UP000752696"/>
    </source>
</evidence>
<dbReference type="InterPro" id="IPR006073">
    <property type="entry name" value="GTP-bd"/>
</dbReference>
<evidence type="ECO:0000313" key="13">
    <source>
        <dbReference type="EMBL" id="CAD1469391.1"/>
    </source>
</evidence>
<dbReference type="SUPFAM" id="SSF52540">
    <property type="entry name" value="P-loop containing nucleoside triphosphate hydrolases"/>
    <property type="match status" value="1"/>
</dbReference>
<name>A0A6V7GVN6_9HYME</name>
<keyword evidence="14" id="KW-1185">Reference proteome</keyword>
<protein>
    <submittedName>
        <fullName evidence="13">Uncharacterized protein</fullName>
    </submittedName>
</protein>
<dbReference type="InterPro" id="IPR023179">
    <property type="entry name" value="GTP-bd_ortho_bundle_sf"/>
</dbReference>
<evidence type="ECO:0000259" key="11">
    <source>
        <dbReference type="PROSITE" id="PS50054"/>
    </source>
</evidence>
<dbReference type="GO" id="GO:0005525">
    <property type="term" value="F:GTP binding"/>
    <property type="evidence" value="ECO:0007669"/>
    <property type="project" value="UniProtKB-KW"/>
</dbReference>
<dbReference type="InterPro" id="IPR000340">
    <property type="entry name" value="Dual-sp_phosphatase_cat-dom"/>
</dbReference>
<gene>
    <name evidence="13" type="ORF">MHI_LOCUS124109</name>
</gene>
<dbReference type="FunFam" id="1.10.1580.10:FF:000004">
    <property type="entry name" value="Mitochondrial GTPase 1"/>
    <property type="match status" value="1"/>
</dbReference>
<keyword evidence="5" id="KW-0904">Protein phosphatase</keyword>
<dbReference type="SMART" id="SM00195">
    <property type="entry name" value="DSPc"/>
    <property type="match status" value="1"/>
</dbReference>
<dbReference type="Gene3D" id="3.90.190.10">
    <property type="entry name" value="Protein tyrosine phosphatase superfamily"/>
    <property type="match status" value="1"/>
</dbReference>
<dbReference type="GO" id="GO:0032543">
    <property type="term" value="P:mitochondrial translation"/>
    <property type="evidence" value="ECO:0007669"/>
    <property type="project" value="TreeGrafter"/>
</dbReference>
<dbReference type="Pfam" id="PF01926">
    <property type="entry name" value="MMR_HSR1"/>
    <property type="match status" value="1"/>
</dbReference>
<dbReference type="EMBL" id="CAJDYZ010002307">
    <property type="protein sequence ID" value="CAD1469391.1"/>
    <property type="molecule type" value="Genomic_DNA"/>
</dbReference>
<dbReference type="InterPro" id="IPR020422">
    <property type="entry name" value="TYR_PHOSPHATASE_DUAL_dom"/>
</dbReference>
<evidence type="ECO:0000259" key="12">
    <source>
        <dbReference type="PROSITE" id="PS50056"/>
    </source>
</evidence>
<keyword evidence="6" id="KW-0809">Transit peptide</keyword>
<dbReference type="Gene3D" id="1.10.1580.10">
    <property type="match status" value="1"/>
</dbReference>
<keyword evidence="2" id="KW-0547">Nucleotide-binding</keyword>
<dbReference type="CDD" id="cd01856">
    <property type="entry name" value="YlqF"/>
    <property type="match status" value="1"/>
</dbReference>
<feature type="domain" description="Tyrosine-protein phosphatase" evidence="11">
    <location>
        <begin position="420"/>
        <end position="601"/>
    </location>
</feature>
<dbReference type="GO" id="GO:0003924">
    <property type="term" value="F:GTPase activity"/>
    <property type="evidence" value="ECO:0007669"/>
    <property type="project" value="TreeGrafter"/>
</dbReference>
<dbReference type="SUPFAM" id="SSF52799">
    <property type="entry name" value="(Phosphotyrosine protein) phosphatases II"/>
    <property type="match status" value="1"/>
</dbReference>
<evidence type="ECO:0000256" key="1">
    <source>
        <dbReference type="ARBA" id="ARBA00004443"/>
    </source>
</evidence>
<keyword evidence="9" id="KW-0472">Membrane</keyword>
<dbReference type="GO" id="GO:0004721">
    <property type="term" value="F:phosphoprotein phosphatase activity"/>
    <property type="evidence" value="ECO:0007669"/>
    <property type="project" value="UniProtKB-KW"/>
</dbReference>
<dbReference type="Proteomes" id="UP000752696">
    <property type="component" value="Unassembled WGS sequence"/>
</dbReference>
<evidence type="ECO:0000256" key="10">
    <source>
        <dbReference type="ARBA" id="ARBA00045284"/>
    </source>
</evidence>
<dbReference type="PROSITE" id="PS00383">
    <property type="entry name" value="TYR_PHOSPHATASE_1"/>
    <property type="match status" value="1"/>
</dbReference>
<dbReference type="InterPro" id="IPR000387">
    <property type="entry name" value="Tyr_Pase_dom"/>
</dbReference>
<comment type="function">
    <text evidence="10">Plays a role in the regulation of the mitochondrial ribosome assembly and of translational activity. Displays mitochondrial GTPase activity.</text>
</comment>
<evidence type="ECO:0000256" key="2">
    <source>
        <dbReference type="ARBA" id="ARBA00022741"/>
    </source>
</evidence>
<dbReference type="OrthoDB" id="269151at2759"/>
<dbReference type="InterPro" id="IPR027417">
    <property type="entry name" value="P-loop_NTPase"/>
</dbReference>
<dbReference type="InterPro" id="IPR029021">
    <property type="entry name" value="Prot-tyrosine_phosphatase-like"/>
</dbReference>
<comment type="caution">
    <text evidence="13">The sequence shown here is derived from an EMBL/GenBank/DDBJ whole genome shotgun (WGS) entry which is preliminary data.</text>
</comment>
<keyword evidence="8" id="KW-0342">GTP-binding</keyword>
<evidence type="ECO:0000256" key="4">
    <source>
        <dbReference type="ARBA" id="ARBA00022801"/>
    </source>
</evidence>
<comment type="subcellular location">
    <subcellularLocation>
        <location evidence="1">Mitochondrion inner membrane</location>
        <topology evidence="1">Peripheral membrane protein</topology>
        <orientation evidence="1">Matrix side</orientation>
    </subcellularLocation>
</comment>
<proteinExistence type="predicted"/>
<evidence type="ECO:0000256" key="5">
    <source>
        <dbReference type="ARBA" id="ARBA00022912"/>
    </source>
</evidence>
<dbReference type="PROSITE" id="PS50054">
    <property type="entry name" value="TYR_PHOSPHATASE_DUAL"/>
    <property type="match status" value="1"/>
</dbReference>
<dbReference type="AlphaFoldDB" id="A0A6V7GVN6"/>
<dbReference type="PROSITE" id="PS50056">
    <property type="entry name" value="TYR_PHOSPHATASE_2"/>
    <property type="match status" value="1"/>
</dbReference>
<organism evidence="13 14">
    <name type="scientific">Heterotrigona itama</name>
    <dbReference type="NCBI Taxonomy" id="395501"/>
    <lineage>
        <taxon>Eukaryota</taxon>
        <taxon>Metazoa</taxon>
        <taxon>Ecdysozoa</taxon>
        <taxon>Arthropoda</taxon>
        <taxon>Hexapoda</taxon>
        <taxon>Insecta</taxon>
        <taxon>Pterygota</taxon>
        <taxon>Neoptera</taxon>
        <taxon>Endopterygota</taxon>
        <taxon>Hymenoptera</taxon>
        <taxon>Apocrita</taxon>
        <taxon>Aculeata</taxon>
        <taxon>Apoidea</taxon>
        <taxon>Anthophila</taxon>
        <taxon>Apidae</taxon>
        <taxon>Heterotrigona</taxon>
    </lineage>
</organism>
<accession>A0A6V7GVN6</accession>
<evidence type="ECO:0000256" key="6">
    <source>
        <dbReference type="ARBA" id="ARBA00022946"/>
    </source>
</evidence>
<evidence type="ECO:0000256" key="8">
    <source>
        <dbReference type="ARBA" id="ARBA00023134"/>
    </source>
</evidence>
<keyword evidence="7" id="KW-0496">Mitochondrion</keyword>
<evidence type="ECO:0000256" key="7">
    <source>
        <dbReference type="ARBA" id="ARBA00023128"/>
    </source>
</evidence>
<dbReference type="GO" id="GO:0005743">
    <property type="term" value="C:mitochondrial inner membrane"/>
    <property type="evidence" value="ECO:0007669"/>
    <property type="project" value="UniProtKB-SubCell"/>
</dbReference>
<evidence type="ECO:0000256" key="9">
    <source>
        <dbReference type="ARBA" id="ARBA00023136"/>
    </source>
</evidence>
<evidence type="ECO:0000256" key="3">
    <source>
        <dbReference type="ARBA" id="ARBA00022792"/>
    </source>
</evidence>
<dbReference type="FunFam" id="3.40.50.300:FF:000876">
    <property type="entry name" value="Mitochondrial GTPase 1"/>
    <property type="match status" value="1"/>
</dbReference>
<dbReference type="PANTHER" id="PTHR45782:SF4">
    <property type="entry name" value="MITOCHONDRIAL RIBOSOME-ASSOCIATED GTPASE 1"/>
    <property type="match status" value="1"/>
</dbReference>
<feature type="domain" description="Tyrosine specific protein phosphatases" evidence="12">
    <location>
        <begin position="514"/>
        <end position="590"/>
    </location>
</feature>
<keyword evidence="3" id="KW-0999">Mitochondrion inner membrane</keyword>
<sequence length="607" mass="70943">MTLMRHYSTFQYRSTSCKCRRTRYRNRLSARFYKRCVTRIVFVVDSNAVLFNRVRINNWQQAHVDSRTTANLLCAQSWTNLYGKFLWHIHITIKEIFPEELYRLRSFKMMSPGNVTPKFRNSFNIATKDILRWFPGHMGKGIRQMQKQLKNVDCLIEVHDARVPISGHYADFTNTLSGIKPHIFVLNKMDLINMKFKNSIIETLNEKGLSNILFTNFKDEKCKGAAKLLPLAQKLIKESNRYNRSQESSFQIMIIGVPNVGKSSLINRLRNNILHKSSAAHVGAIAGITRSVSTRIKVSENPDIYILDTPGILTPRVHDIHTGLKLALIGCMQDHLVGPEILADFLLFLLNKQKRFEYVEKLELTEPHDSISHVLIYIAAKFKRTLRIKNYDGKIIIKPDLRFAAEYFLSLFRKGQLGYYFNRIISNCFYQGIKIIVAMFARMTFYPTLFYNVLMEKISSRNWYDRIDETVILGALPFRNMTKQEWEKHNVEFLQLSVTDIFHSPSQEKLQLGVNFINKFRNVSNESNNSTKADKTYLRTVYVHCKAGRTRSATLVGCYLMMKNQWTPEEAVTYMQQKRPHILLHTQQWNALRTFYNNHIENNKLFK</sequence>
<dbReference type="InterPro" id="IPR016130">
    <property type="entry name" value="Tyr_Pase_AS"/>
</dbReference>
<dbReference type="Pfam" id="PF00782">
    <property type="entry name" value="DSPc"/>
    <property type="match status" value="1"/>
</dbReference>
<dbReference type="Gene3D" id="3.40.50.300">
    <property type="entry name" value="P-loop containing nucleotide triphosphate hydrolases"/>
    <property type="match status" value="1"/>
</dbReference>
<keyword evidence="4" id="KW-0378">Hydrolase</keyword>